<accession>A0A096DJK3</accession>
<dbReference type="RefSeq" id="WP_035165095.1">
    <property type="nucleotide sequence ID" value="NZ_AZTB01000102.1"/>
</dbReference>
<name>A0A096DJK3_9FIRM</name>
<evidence type="ECO:0000313" key="2">
    <source>
        <dbReference type="Proteomes" id="UP000029622"/>
    </source>
</evidence>
<protein>
    <submittedName>
        <fullName evidence="1">Uncharacterized protein</fullName>
    </submittedName>
</protein>
<comment type="caution">
    <text evidence="1">The sequence shown here is derived from an EMBL/GenBank/DDBJ whole genome shotgun (WGS) entry which is preliminary data.</text>
</comment>
<reference evidence="1 2" key="1">
    <citation type="submission" date="2013-12" db="EMBL/GenBank/DDBJ databases">
        <title>Draft genome sequence of Caloranaerobacter sp. H53214.</title>
        <authorList>
            <person name="Jiang L.J."/>
            <person name="Shao Z.Z."/>
            <person name="Long M.N."/>
        </authorList>
    </citation>
    <scope>NUCLEOTIDE SEQUENCE [LARGE SCALE GENOMIC DNA]</scope>
    <source>
        <strain evidence="1 2">H53214</strain>
    </source>
</reference>
<dbReference type="AlphaFoldDB" id="A0A096DJK3"/>
<dbReference type="STRING" id="1156417.Y919_11865"/>
<gene>
    <name evidence="1" type="ORF">Y919_11865</name>
</gene>
<organism evidence="1 2">
    <name type="scientific">Caloranaerobacter azorensis H53214</name>
    <dbReference type="NCBI Taxonomy" id="1156417"/>
    <lineage>
        <taxon>Bacteria</taxon>
        <taxon>Bacillati</taxon>
        <taxon>Bacillota</taxon>
        <taxon>Tissierellia</taxon>
        <taxon>Tissierellales</taxon>
        <taxon>Thermohalobacteraceae</taxon>
        <taxon>Caloranaerobacter</taxon>
    </lineage>
</organism>
<proteinExistence type="predicted"/>
<sequence length="64" mass="7502">MQEFDKISIAEISKKDMLMIIEALEYTGKNTNIDSFLKLRNNIIKELSELADSTEDEFIQYLKK</sequence>
<evidence type="ECO:0000313" key="1">
    <source>
        <dbReference type="EMBL" id="KGG79466.1"/>
    </source>
</evidence>
<dbReference type="Proteomes" id="UP000029622">
    <property type="component" value="Unassembled WGS sequence"/>
</dbReference>
<dbReference type="EMBL" id="AZTB01000102">
    <property type="protein sequence ID" value="KGG79466.1"/>
    <property type="molecule type" value="Genomic_DNA"/>
</dbReference>